<keyword evidence="1" id="KW-0677">Repeat</keyword>
<comment type="caution">
    <text evidence="4">The sequence shown here is derived from an EMBL/GenBank/DDBJ whole genome shotgun (WGS) entry which is preliminary data.</text>
</comment>
<evidence type="ECO:0000256" key="2">
    <source>
        <dbReference type="SAM" id="MobiDB-lite"/>
    </source>
</evidence>
<dbReference type="OrthoDB" id="4760524at2759"/>
<name>A0A4Y7SMJ5_COPMI</name>
<gene>
    <name evidence="4" type="ORF">FA13DRAFT_1670464</name>
</gene>
<organism evidence="4 5">
    <name type="scientific">Coprinellus micaceus</name>
    <name type="common">Glistening ink-cap mushroom</name>
    <name type="synonym">Coprinus micaceus</name>
    <dbReference type="NCBI Taxonomy" id="71717"/>
    <lineage>
        <taxon>Eukaryota</taxon>
        <taxon>Fungi</taxon>
        <taxon>Dikarya</taxon>
        <taxon>Basidiomycota</taxon>
        <taxon>Agaricomycotina</taxon>
        <taxon>Agaricomycetes</taxon>
        <taxon>Agaricomycetidae</taxon>
        <taxon>Agaricales</taxon>
        <taxon>Agaricineae</taxon>
        <taxon>Psathyrellaceae</taxon>
        <taxon>Coprinellus</taxon>
    </lineage>
</organism>
<dbReference type="STRING" id="71717.A0A4Y7SMJ5"/>
<evidence type="ECO:0000313" key="5">
    <source>
        <dbReference type="Proteomes" id="UP000298030"/>
    </source>
</evidence>
<reference evidence="4 5" key="1">
    <citation type="journal article" date="2019" name="Nat. Ecol. Evol.">
        <title>Megaphylogeny resolves global patterns of mushroom evolution.</title>
        <authorList>
            <person name="Varga T."/>
            <person name="Krizsan K."/>
            <person name="Foldi C."/>
            <person name="Dima B."/>
            <person name="Sanchez-Garcia M."/>
            <person name="Sanchez-Ramirez S."/>
            <person name="Szollosi G.J."/>
            <person name="Szarkandi J.G."/>
            <person name="Papp V."/>
            <person name="Albert L."/>
            <person name="Andreopoulos W."/>
            <person name="Angelini C."/>
            <person name="Antonin V."/>
            <person name="Barry K.W."/>
            <person name="Bougher N.L."/>
            <person name="Buchanan P."/>
            <person name="Buyck B."/>
            <person name="Bense V."/>
            <person name="Catcheside P."/>
            <person name="Chovatia M."/>
            <person name="Cooper J."/>
            <person name="Damon W."/>
            <person name="Desjardin D."/>
            <person name="Finy P."/>
            <person name="Geml J."/>
            <person name="Haridas S."/>
            <person name="Hughes K."/>
            <person name="Justo A."/>
            <person name="Karasinski D."/>
            <person name="Kautmanova I."/>
            <person name="Kiss B."/>
            <person name="Kocsube S."/>
            <person name="Kotiranta H."/>
            <person name="LaButti K.M."/>
            <person name="Lechner B.E."/>
            <person name="Liimatainen K."/>
            <person name="Lipzen A."/>
            <person name="Lukacs Z."/>
            <person name="Mihaltcheva S."/>
            <person name="Morgado L.N."/>
            <person name="Niskanen T."/>
            <person name="Noordeloos M.E."/>
            <person name="Ohm R.A."/>
            <person name="Ortiz-Santana B."/>
            <person name="Ovrebo C."/>
            <person name="Racz N."/>
            <person name="Riley R."/>
            <person name="Savchenko A."/>
            <person name="Shiryaev A."/>
            <person name="Soop K."/>
            <person name="Spirin V."/>
            <person name="Szebenyi C."/>
            <person name="Tomsovsky M."/>
            <person name="Tulloss R.E."/>
            <person name="Uehling J."/>
            <person name="Grigoriev I.V."/>
            <person name="Vagvolgyi C."/>
            <person name="Papp T."/>
            <person name="Martin F.M."/>
            <person name="Miettinen O."/>
            <person name="Hibbett D.S."/>
            <person name="Nagy L.G."/>
        </authorList>
    </citation>
    <scope>NUCLEOTIDE SEQUENCE [LARGE SCALE GENOMIC DNA]</scope>
    <source>
        <strain evidence="4 5">FP101781</strain>
    </source>
</reference>
<dbReference type="SUPFAM" id="SSF52540">
    <property type="entry name" value="P-loop containing nucleoside triphosphate hydrolases"/>
    <property type="match status" value="1"/>
</dbReference>
<dbReference type="InterPro" id="IPR027417">
    <property type="entry name" value="P-loop_NTPase"/>
</dbReference>
<evidence type="ECO:0000256" key="1">
    <source>
        <dbReference type="ARBA" id="ARBA00022737"/>
    </source>
</evidence>
<dbReference type="EMBL" id="QPFP01000084">
    <property type="protein sequence ID" value="TEB22868.1"/>
    <property type="molecule type" value="Genomic_DNA"/>
</dbReference>
<keyword evidence="5" id="KW-1185">Reference proteome</keyword>
<dbReference type="AlphaFoldDB" id="A0A4Y7SMJ5"/>
<feature type="domain" description="Nephrocystin 3-like N-terminal" evidence="3">
    <location>
        <begin position="79"/>
        <end position="227"/>
    </location>
</feature>
<proteinExistence type="predicted"/>
<accession>A0A4Y7SMJ5</accession>
<feature type="region of interest" description="Disordered" evidence="2">
    <location>
        <begin position="50"/>
        <end position="73"/>
    </location>
</feature>
<evidence type="ECO:0000313" key="4">
    <source>
        <dbReference type="EMBL" id="TEB22868.1"/>
    </source>
</evidence>
<dbReference type="InterPro" id="IPR056884">
    <property type="entry name" value="NPHP3-like_N"/>
</dbReference>
<evidence type="ECO:0000259" key="3">
    <source>
        <dbReference type="Pfam" id="PF24883"/>
    </source>
</evidence>
<dbReference type="Proteomes" id="UP000298030">
    <property type="component" value="Unassembled WGS sequence"/>
</dbReference>
<sequence>MPAILNEARAVEAPHTSRTAEYAPKCKPGSRALVIQDILDCLATIEEEDEVGRGGRGRRRRGGGRDIRDDGADDATPIKSILWFHGPAGGGKTCIMREVSTRLQRLGRLAGSYFFSSRVGGLDSERPFVATIAHQLAILCPYYKAELLRAISAHPTVFEESLNSQVEKLIHEPLESSAKMSTDSLSGRWLTLVVDGFDECHNSVERSNLLCIFHGLATATGSVRFFLIMASRSELDIRQAFDHQPLDTTMEHRMFAISFATNFVG</sequence>
<dbReference type="Pfam" id="PF24883">
    <property type="entry name" value="NPHP3_N"/>
    <property type="match status" value="1"/>
</dbReference>
<dbReference type="Gene3D" id="3.40.50.300">
    <property type="entry name" value="P-loop containing nucleotide triphosphate hydrolases"/>
    <property type="match status" value="1"/>
</dbReference>
<protein>
    <recommendedName>
        <fullName evidence="3">Nephrocystin 3-like N-terminal domain-containing protein</fullName>
    </recommendedName>
</protein>